<organism evidence="2 3">
    <name type="scientific">Paenibacillus foliorum</name>
    <dbReference type="NCBI Taxonomy" id="2654974"/>
    <lineage>
        <taxon>Bacteria</taxon>
        <taxon>Bacillati</taxon>
        <taxon>Bacillota</taxon>
        <taxon>Bacilli</taxon>
        <taxon>Bacillales</taxon>
        <taxon>Paenibacillaceae</taxon>
        <taxon>Paenibacillus</taxon>
    </lineage>
</organism>
<keyword evidence="1" id="KW-0812">Transmembrane</keyword>
<feature type="transmembrane region" description="Helical" evidence="1">
    <location>
        <begin position="70"/>
        <end position="88"/>
    </location>
</feature>
<evidence type="ECO:0000313" key="2">
    <source>
        <dbReference type="EMBL" id="NOU96958.1"/>
    </source>
</evidence>
<evidence type="ECO:0000313" key="3">
    <source>
        <dbReference type="Proteomes" id="UP000641588"/>
    </source>
</evidence>
<keyword evidence="1" id="KW-0472">Membrane</keyword>
<keyword evidence="3" id="KW-1185">Reference proteome</keyword>
<gene>
    <name evidence="2" type="ORF">GC093_27585</name>
</gene>
<dbReference type="Proteomes" id="UP000641588">
    <property type="component" value="Unassembled WGS sequence"/>
</dbReference>
<reference evidence="2" key="1">
    <citation type="submission" date="2019-10" db="EMBL/GenBank/DDBJ databases">
        <title>Description of Paenibacillus glebae sp. nov.</title>
        <authorList>
            <person name="Carlier A."/>
            <person name="Qi S."/>
        </authorList>
    </citation>
    <scope>NUCLEOTIDE SEQUENCE</scope>
    <source>
        <strain evidence="2">LMG 31456</strain>
    </source>
</reference>
<dbReference type="EMBL" id="WHOD01000105">
    <property type="protein sequence ID" value="NOU96958.1"/>
    <property type="molecule type" value="Genomic_DNA"/>
</dbReference>
<keyword evidence="1" id="KW-1133">Transmembrane helix</keyword>
<feature type="transmembrane region" description="Helical" evidence="1">
    <location>
        <begin position="44"/>
        <end position="64"/>
    </location>
</feature>
<comment type="caution">
    <text evidence="2">The sequence shown here is derived from an EMBL/GenBank/DDBJ whole genome shotgun (WGS) entry which is preliminary data.</text>
</comment>
<dbReference type="RefSeq" id="WP_171655199.1">
    <property type="nucleotide sequence ID" value="NZ_WHOD01000105.1"/>
</dbReference>
<dbReference type="AlphaFoldDB" id="A0A972GVA6"/>
<evidence type="ECO:0000256" key="1">
    <source>
        <dbReference type="SAM" id="Phobius"/>
    </source>
</evidence>
<evidence type="ECO:0008006" key="4">
    <source>
        <dbReference type="Google" id="ProtNLM"/>
    </source>
</evidence>
<sequence length="169" mass="19603">MSRKWERMVQKNTKITNKGRAKQGKPLVSEAVSDGTITIKGRNWLMPLLFVFVGIFCYVAFRNTYQDDNLYWITGGSYILLGLFTFLVRRPFIKIGKNFLSTRRFTGDKRVEPSQIQEIVISKDAVVISLQGKGGKWVFTRVYHRIDITEVSERLKEFAEQHSVTFKTE</sequence>
<name>A0A972GVA6_9BACL</name>
<proteinExistence type="predicted"/>
<accession>A0A972GVA6</accession>
<protein>
    <recommendedName>
        <fullName evidence="4">Methyltransferase</fullName>
    </recommendedName>
</protein>